<protein>
    <submittedName>
        <fullName evidence="1">Uncharacterized protein</fullName>
    </submittedName>
</protein>
<accession>A0ACB6R0N6</accession>
<sequence>MAYPGGRPGGDEALSLGRKLGLRRSQQPMCELCGLNAHPPKCLEWTEMTLERVKGRDEEARLRLDSGVELKEFSERDRVYRDTDITVVKDREARRKLQERRSRIHAAITREAEEEQKGDASASIEVSLSVGEGERKVLRKSSSREGIQL</sequence>
<dbReference type="Proteomes" id="UP000799755">
    <property type="component" value="Unassembled WGS sequence"/>
</dbReference>
<comment type="caution">
    <text evidence="1">The sequence shown here is derived from an EMBL/GenBank/DDBJ whole genome shotgun (WGS) entry which is preliminary data.</text>
</comment>
<organism evidence="1 2">
    <name type="scientific">Lindgomyces ingoldianus</name>
    <dbReference type="NCBI Taxonomy" id="673940"/>
    <lineage>
        <taxon>Eukaryota</taxon>
        <taxon>Fungi</taxon>
        <taxon>Dikarya</taxon>
        <taxon>Ascomycota</taxon>
        <taxon>Pezizomycotina</taxon>
        <taxon>Dothideomycetes</taxon>
        <taxon>Pleosporomycetidae</taxon>
        <taxon>Pleosporales</taxon>
        <taxon>Lindgomycetaceae</taxon>
        <taxon>Lindgomyces</taxon>
    </lineage>
</organism>
<evidence type="ECO:0000313" key="2">
    <source>
        <dbReference type="Proteomes" id="UP000799755"/>
    </source>
</evidence>
<gene>
    <name evidence="1" type="ORF">BDR25DRAFT_366576</name>
</gene>
<evidence type="ECO:0000313" key="1">
    <source>
        <dbReference type="EMBL" id="KAF2472592.1"/>
    </source>
</evidence>
<proteinExistence type="predicted"/>
<name>A0ACB6R0N6_9PLEO</name>
<reference evidence="1" key="1">
    <citation type="journal article" date="2020" name="Stud. Mycol.">
        <title>101 Dothideomycetes genomes: a test case for predicting lifestyles and emergence of pathogens.</title>
        <authorList>
            <person name="Haridas S."/>
            <person name="Albert R."/>
            <person name="Binder M."/>
            <person name="Bloem J."/>
            <person name="Labutti K."/>
            <person name="Salamov A."/>
            <person name="Andreopoulos B."/>
            <person name="Baker S."/>
            <person name="Barry K."/>
            <person name="Bills G."/>
            <person name="Bluhm B."/>
            <person name="Cannon C."/>
            <person name="Castanera R."/>
            <person name="Culley D."/>
            <person name="Daum C."/>
            <person name="Ezra D."/>
            <person name="Gonzalez J."/>
            <person name="Henrissat B."/>
            <person name="Kuo A."/>
            <person name="Liang C."/>
            <person name="Lipzen A."/>
            <person name="Lutzoni F."/>
            <person name="Magnuson J."/>
            <person name="Mondo S."/>
            <person name="Nolan M."/>
            <person name="Ohm R."/>
            <person name="Pangilinan J."/>
            <person name="Park H.-J."/>
            <person name="Ramirez L."/>
            <person name="Alfaro M."/>
            <person name="Sun H."/>
            <person name="Tritt A."/>
            <person name="Yoshinaga Y."/>
            <person name="Zwiers L.-H."/>
            <person name="Turgeon B."/>
            <person name="Goodwin S."/>
            <person name="Spatafora J."/>
            <person name="Crous P."/>
            <person name="Grigoriev I."/>
        </authorList>
    </citation>
    <scope>NUCLEOTIDE SEQUENCE</scope>
    <source>
        <strain evidence="1">ATCC 200398</strain>
    </source>
</reference>
<dbReference type="EMBL" id="MU003502">
    <property type="protein sequence ID" value="KAF2472592.1"/>
    <property type="molecule type" value="Genomic_DNA"/>
</dbReference>
<keyword evidence="2" id="KW-1185">Reference proteome</keyword>